<gene>
    <name evidence="1" type="ORF">S03H2_20839</name>
</gene>
<name>X1H4Y3_9ZZZZ</name>
<organism evidence="1">
    <name type="scientific">marine sediment metagenome</name>
    <dbReference type="NCBI Taxonomy" id="412755"/>
    <lineage>
        <taxon>unclassified sequences</taxon>
        <taxon>metagenomes</taxon>
        <taxon>ecological metagenomes</taxon>
    </lineage>
</organism>
<dbReference type="EMBL" id="BARU01011034">
    <property type="protein sequence ID" value="GAH40358.1"/>
    <property type="molecule type" value="Genomic_DNA"/>
</dbReference>
<reference evidence="1" key="1">
    <citation type="journal article" date="2014" name="Front. Microbiol.">
        <title>High frequency of phylogenetically diverse reductive dehalogenase-homologous genes in deep subseafloor sedimentary metagenomes.</title>
        <authorList>
            <person name="Kawai M."/>
            <person name="Futagami T."/>
            <person name="Toyoda A."/>
            <person name="Takaki Y."/>
            <person name="Nishi S."/>
            <person name="Hori S."/>
            <person name="Arai W."/>
            <person name="Tsubouchi T."/>
            <person name="Morono Y."/>
            <person name="Uchiyama I."/>
            <person name="Ito T."/>
            <person name="Fujiyama A."/>
            <person name="Inagaki F."/>
            <person name="Takami H."/>
        </authorList>
    </citation>
    <scope>NUCLEOTIDE SEQUENCE</scope>
    <source>
        <strain evidence="1">Expedition CK06-06</strain>
    </source>
</reference>
<feature type="non-terminal residue" evidence="1">
    <location>
        <position position="58"/>
    </location>
</feature>
<protein>
    <submittedName>
        <fullName evidence="1">Uncharacterized protein</fullName>
    </submittedName>
</protein>
<proteinExistence type="predicted"/>
<evidence type="ECO:0000313" key="1">
    <source>
        <dbReference type="EMBL" id="GAH40358.1"/>
    </source>
</evidence>
<dbReference type="AlphaFoldDB" id="X1H4Y3"/>
<sequence>MCQPSLSEEQVGLLSILANDFRQGVDFGLQSSLYAKASQIARPLSRSHFIEQSGRLLP</sequence>
<comment type="caution">
    <text evidence="1">The sequence shown here is derived from an EMBL/GenBank/DDBJ whole genome shotgun (WGS) entry which is preliminary data.</text>
</comment>
<accession>X1H4Y3</accession>